<proteinExistence type="predicted"/>
<evidence type="ECO:0000256" key="1">
    <source>
        <dbReference type="SAM" id="MobiDB-lite"/>
    </source>
</evidence>
<dbReference type="Proteomes" id="UP000000239">
    <property type="component" value="Chromosome"/>
</dbReference>
<dbReference type="RefSeq" id="WP_011506620.1">
    <property type="nucleotide sequence ID" value="NC_007963.1"/>
</dbReference>
<feature type="region of interest" description="Disordered" evidence="1">
    <location>
        <begin position="114"/>
        <end position="144"/>
    </location>
</feature>
<dbReference type="KEGG" id="csa:Csal_1319"/>
<evidence type="ECO:0000313" key="3">
    <source>
        <dbReference type="Proteomes" id="UP000000239"/>
    </source>
</evidence>
<evidence type="ECO:0000313" key="2">
    <source>
        <dbReference type="EMBL" id="ABE58674.1"/>
    </source>
</evidence>
<feature type="region of interest" description="Disordered" evidence="1">
    <location>
        <begin position="40"/>
        <end position="91"/>
    </location>
</feature>
<reference evidence="2 3" key="1">
    <citation type="journal article" date="2011" name="Stand. Genomic Sci.">
        <title>Complete genome sequence of the halophilic and highly halotolerant Chromohalobacter salexigens type strain (1H11(T)).</title>
        <authorList>
            <person name="Copeland A."/>
            <person name="O'Connor K."/>
            <person name="Lucas S."/>
            <person name="Lapidus A."/>
            <person name="Berry K.W."/>
            <person name="Detter J.C."/>
            <person name="Del Rio T.G."/>
            <person name="Hammon N."/>
            <person name="Dalin E."/>
            <person name="Tice H."/>
            <person name="Pitluck S."/>
            <person name="Bruce D."/>
            <person name="Goodwin L."/>
            <person name="Han C."/>
            <person name="Tapia R."/>
            <person name="Saunders E."/>
            <person name="Schmutz J."/>
            <person name="Brettin T."/>
            <person name="Larimer F."/>
            <person name="Land M."/>
            <person name="Hauser L."/>
            <person name="Vargas C."/>
            <person name="Nieto J.J."/>
            <person name="Kyrpides N.C."/>
            <person name="Ivanova N."/>
            <person name="Goker M."/>
            <person name="Klenk H.P."/>
            <person name="Csonka L.N."/>
            <person name="Woyke T."/>
        </authorList>
    </citation>
    <scope>NUCLEOTIDE SEQUENCE [LARGE SCALE GENOMIC DNA]</scope>
    <source>
        <strain evidence="3">ATCC BAA-138 / DSM 3043 / CIP 106854 / NCIMB 13768 / 1H11</strain>
    </source>
</reference>
<dbReference type="eggNOG" id="ENOG502ZPK6">
    <property type="taxonomic scope" value="Bacteria"/>
</dbReference>
<dbReference type="HOGENOM" id="CLU_1793045_0_0_6"/>
<keyword evidence="3" id="KW-1185">Reference proteome</keyword>
<feature type="compositionally biased region" description="Basic and acidic residues" evidence="1">
    <location>
        <begin position="116"/>
        <end position="134"/>
    </location>
</feature>
<name>Q1QXY4_CHRI1</name>
<dbReference type="OrthoDB" id="6183345at2"/>
<dbReference type="AlphaFoldDB" id="Q1QXY4"/>
<gene>
    <name evidence="2" type="ordered locus">Csal_1319</name>
</gene>
<dbReference type="GeneID" id="95334057"/>
<sequence>MKAESDESEQEAAMTMSAVWRRWGIGALVVLLSGPVLAQTDAASSESDNGPATQASDIGDEATGVGEDKASFGQGGAQTPLDQRRNAVTFGQMDVDQDGVLSEEEARQAGQLELFQRLDDGTGEVTRETFRDEVGSETLPEVAD</sequence>
<dbReference type="EMBL" id="CP000285">
    <property type="protein sequence ID" value="ABE58674.1"/>
    <property type="molecule type" value="Genomic_DNA"/>
</dbReference>
<feature type="compositionally biased region" description="Polar residues" evidence="1">
    <location>
        <begin position="41"/>
        <end position="56"/>
    </location>
</feature>
<organism evidence="2 3">
    <name type="scientific">Chromohalobacter israelensis (strain ATCC BAA-138 / DSM 3043 / CIP 106854 / NCIMB 13768 / 1H11)</name>
    <name type="common">Chromohalobacter salexigens</name>
    <dbReference type="NCBI Taxonomy" id="290398"/>
    <lineage>
        <taxon>Bacteria</taxon>
        <taxon>Pseudomonadati</taxon>
        <taxon>Pseudomonadota</taxon>
        <taxon>Gammaproteobacteria</taxon>
        <taxon>Oceanospirillales</taxon>
        <taxon>Halomonadaceae</taxon>
        <taxon>Chromohalobacter</taxon>
    </lineage>
</organism>
<evidence type="ECO:0008006" key="4">
    <source>
        <dbReference type="Google" id="ProtNLM"/>
    </source>
</evidence>
<protein>
    <recommendedName>
        <fullName evidence="4">EF-hand domain-containing protein</fullName>
    </recommendedName>
</protein>
<accession>Q1QXY4</accession>